<name>A0A4R3HTZ3_PAULE</name>
<comment type="caution">
    <text evidence="1">The sequence shown here is derived from an EMBL/GenBank/DDBJ whole genome shotgun (WGS) entry which is preliminary data.</text>
</comment>
<proteinExistence type="predicted"/>
<accession>A0A4R3HTZ3</accession>
<dbReference type="AlphaFoldDB" id="A0A4R3HTZ3"/>
<dbReference type="OrthoDB" id="8756551at2"/>
<dbReference type="RefSeq" id="WP_132259225.1">
    <property type="nucleotide sequence ID" value="NZ_SLZQ01000008.1"/>
</dbReference>
<sequence>MAALTIKDLRASRELDRKAMSGIMGGGAPWVYGWIRPYSPASGSFGTVVNYYQINNYADQMVNQFQTVEVNNSGANSNISVGLDQNGGNDKQM</sequence>
<organism evidence="1 2">
    <name type="scientific">Paucimonas lemoignei</name>
    <name type="common">Pseudomonas lemoignei</name>
    <dbReference type="NCBI Taxonomy" id="29443"/>
    <lineage>
        <taxon>Bacteria</taxon>
        <taxon>Pseudomonadati</taxon>
        <taxon>Pseudomonadota</taxon>
        <taxon>Betaproteobacteria</taxon>
        <taxon>Burkholderiales</taxon>
        <taxon>Burkholderiaceae</taxon>
        <taxon>Paucimonas</taxon>
    </lineage>
</organism>
<evidence type="ECO:0000313" key="2">
    <source>
        <dbReference type="Proteomes" id="UP000295382"/>
    </source>
</evidence>
<dbReference type="EMBL" id="SLZQ01000008">
    <property type="protein sequence ID" value="TCS35953.1"/>
    <property type="molecule type" value="Genomic_DNA"/>
</dbReference>
<keyword evidence="2" id="KW-1185">Reference proteome</keyword>
<reference evidence="1 2" key="1">
    <citation type="submission" date="2019-03" db="EMBL/GenBank/DDBJ databases">
        <title>Genomic Encyclopedia of Type Strains, Phase IV (KMG-IV): sequencing the most valuable type-strain genomes for metagenomic binning, comparative biology and taxonomic classification.</title>
        <authorList>
            <person name="Goeker M."/>
        </authorList>
    </citation>
    <scope>NUCLEOTIDE SEQUENCE [LARGE SCALE GENOMIC DNA]</scope>
    <source>
        <strain evidence="1 2">DSM 7445</strain>
    </source>
</reference>
<evidence type="ECO:0000313" key="1">
    <source>
        <dbReference type="EMBL" id="TCS35953.1"/>
    </source>
</evidence>
<dbReference type="Proteomes" id="UP000295382">
    <property type="component" value="Unassembled WGS sequence"/>
</dbReference>
<gene>
    <name evidence="1" type="ORF">EDC30_10816</name>
</gene>
<protein>
    <submittedName>
        <fullName evidence="1">Uncharacterized protein</fullName>
    </submittedName>
</protein>